<dbReference type="Proteomes" id="UP000704467">
    <property type="component" value="Unassembled WGS sequence"/>
</dbReference>
<dbReference type="Pfam" id="PF09335">
    <property type="entry name" value="VTT_dom"/>
    <property type="match status" value="1"/>
</dbReference>
<keyword evidence="1" id="KW-0812">Transmembrane</keyword>
<accession>A0ABX1DJQ4</accession>
<proteinExistence type="predicted"/>
<feature type="transmembrane region" description="Helical" evidence="1">
    <location>
        <begin position="49"/>
        <end position="71"/>
    </location>
</feature>
<dbReference type="InterPro" id="IPR032816">
    <property type="entry name" value="VTT_dom"/>
</dbReference>
<feature type="transmembrane region" description="Helical" evidence="1">
    <location>
        <begin position="105"/>
        <end position="125"/>
    </location>
</feature>
<feature type="domain" description="VTT" evidence="2">
    <location>
        <begin position="30"/>
        <end position="151"/>
    </location>
</feature>
<name>A0ABX1DJQ4_9HYPH</name>
<dbReference type="InterPro" id="IPR051311">
    <property type="entry name" value="DedA_domain"/>
</dbReference>
<dbReference type="PANTHER" id="PTHR42709:SF2">
    <property type="entry name" value="INNER MEMBRANE PROTEIN YOHD"/>
    <property type="match status" value="1"/>
</dbReference>
<feature type="transmembrane region" description="Helical" evidence="1">
    <location>
        <begin position="145"/>
        <end position="166"/>
    </location>
</feature>
<keyword evidence="1" id="KW-1133">Transmembrane helix</keyword>
<sequence>MSFLEPYITAYGALALFVIVYFESFGAPLPGESALIASSLLALHGTLNIEAVLLAVFIGAVLGDCTGYLIGRFGGRKVILRYGHLVKLTPERLDQFEKKMFDSKGFYVVATARFVVLLRQLNGIIAGSMKMNPLHFLAANMIGAAGWTLCWGLGPYLLSGVLAPYVTQLRAWF</sequence>
<protein>
    <submittedName>
        <fullName evidence="3">DedA family protein</fullName>
    </submittedName>
</protein>
<comment type="caution">
    <text evidence="3">The sequence shown here is derived from an EMBL/GenBank/DDBJ whole genome shotgun (WGS) entry which is preliminary data.</text>
</comment>
<evidence type="ECO:0000256" key="1">
    <source>
        <dbReference type="SAM" id="Phobius"/>
    </source>
</evidence>
<evidence type="ECO:0000313" key="3">
    <source>
        <dbReference type="EMBL" id="NKC03171.1"/>
    </source>
</evidence>
<reference evidence="3 4" key="1">
    <citation type="submission" date="2020-03" db="EMBL/GenBank/DDBJ databases">
        <title>Whole genome sequencing of clinical and environmental type strains of Ochrobactrum.</title>
        <authorList>
            <person name="Dharne M."/>
        </authorList>
    </citation>
    <scope>NUCLEOTIDE SEQUENCE [LARGE SCALE GENOMIC DNA]</scope>
    <source>
        <strain evidence="3 4">CIP 109452</strain>
    </source>
</reference>
<keyword evidence="1" id="KW-0472">Membrane</keyword>
<dbReference type="PANTHER" id="PTHR42709">
    <property type="entry name" value="ALKALINE PHOSPHATASE LIKE PROTEIN"/>
    <property type="match status" value="1"/>
</dbReference>
<feature type="transmembrane region" description="Helical" evidence="1">
    <location>
        <begin position="7"/>
        <end position="29"/>
    </location>
</feature>
<evidence type="ECO:0000313" key="4">
    <source>
        <dbReference type="Proteomes" id="UP000704467"/>
    </source>
</evidence>
<keyword evidence="4" id="KW-1185">Reference proteome</keyword>
<evidence type="ECO:0000259" key="2">
    <source>
        <dbReference type="Pfam" id="PF09335"/>
    </source>
</evidence>
<dbReference type="EMBL" id="JAAVLN010000001">
    <property type="protein sequence ID" value="NKC03171.1"/>
    <property type="molecule type" value="Genomic_DNA"/>
</dbReference>
<organism evidence="3 4">
    <name type="scientific">Brucella haematophila</name>
    <dbReference type="NCBI Taxonomy" id="419474"/>
    <lineage>
        <taxon>Bacteria</taxon>
        <taxon>Pseudomonadati</taxon>
        <taxon>Pseudomonadota</taxon>
        <taxon>Alphaproteobacteria</taxon>
        <taxon>Hyphomicrobiales</taxon>
        <taxon>Brucellaceae</taxon>
        <taxon>Brucella/Ochrobactrum group</taxon>
        <taxon>Brucella</taxon>
    </lineage>
</organism>
<gene>
    <name evidence="3" type="ORF">HED55_06855</name>
</gene>